<organism evidence="2">
    <name type="scientific">hydrothermal vent metagenome</name>
    <dbReference type="NCBI Taxonomy" id="652676"/>
    <lineage>
        <taxon>unclassified sequences</taxon>
        <taxon>metagenomes</taxon>
        <taxon>ecological metagenomes</taxon>
    </lineage>
</organism>
<feature type="transmembrane region" description="Helical" evidence="1">
    <location>
        <begin position="73"/>
        <end position="96"/>
    </location>
</feature>
<dbReference type="AlphaFoldDB" id="A0A3B0VNT6"/>
<evidence type="ECO:0000256" key="1">
    <source>
        <dbReference type="SAM" id="Phobius"/>
    </source>
</evidence>
<feature type="transmembrane region" description="Helical" evidence="1">
    <location>
        <begin position="38"/>
        <end position="61"/>
    </location>
</feature>
<sequence length="104" mass="11468">MDHLRGYLINAVMLSIFGILSLSIIIAFSTSITPEFRGILTAISIAAISRATTNFVFLYTFRKASNKIPRQRTIYIYEGINAIGFASAMIVGISVMNGNLEFNN</sequence>
<dbReference type="EMBL" id="UOFC01000010">
    <property type="protein sequence ID" value="VAW44541.1"/>
    <property type="molecule type" value="Genomic_DNA"/>
</dbReference>
<accession>A0A3B0VNT6</accession>
<feature type="transmembrane region" description="Helical" evidence="1">
    <location>
        <begin position="7"/>
        <end position="32"/>
    </location>
</feature>
<keyword evidence="1" id="KW-1133">Transmembrane helix</keyword>
<gene>
    <name evidence="2" type="ORF">MNBD_GAMMA03-618</name>
</gene>
<protein>
    <submittedName>
        <fullName evidence="2">Uncharacterized protein</fullName>
    </submittedName>
</protein>
<keyword evidence="1" id="KW-0472">Membrane</keyword>
<name>A0A3B0VNT6_9ZZZZ</name>
<evidence type="ECO:0000313" key="2">
    <source>
        <dbReference type="EMBL" id="VAW44541.1"/>
    </source>
</evidence>
<keyword evidence="1" id="KW-0812">Transmembrane</keyword>
<proteinExistence type="predicted"/>
<reference evidence="2" key="1">
    <citation type="submission" date="2018-06" db="EMBL/GenBank/DDBJ databases">
        <authorList>
            <person name="Zhirakovskaya E."/>
        </authorList>
    </citation>
    <scope>NUCLEOTIDE SEQUENCE</scope>
</reference>